<accession>A0ABV7E6Q0</accession>
<dbReference type="Gene3D" id="3.40.50.1000">
    <property type="entry name" value="HAD superfamily/HAD-like"/>
    <property type="match status" value="1"/>
</dbReference>
<dbReference type="SUPFAM" id="SSF56784">
    <property type="entry name" value="HAD-like"/>
    <property type="match status" value="1"/>
</dbReference>
<dbReference type="GO" id="GO:0016787">
    <property type="term" value="F:hydrolase activity"/>
    <property type="evidence" value="ECO:0007669"/>
    <property type="project" value="UniProtKB-KW"/>
</dbReference>
<keyword evidence="2" id="KW-1185">Reference proteome</keyword>
<sequence length="214" mass="23889">MSRPLVVTDCDEVLLHMVRHFRSWLDAEHEVDFTLEGHSFRDSMRRRGSPDPLSEEEMWDYLNLFFDTQMPSQTPIAGAVAAIAELQREADVVILTNLQDKRQEARTRQLRDLGIHAQVFTNQGPKGGALARIVDHFAPTRAVFIDDIAVHHESAAGVVPQVRRLHFCGEAAIAPHVPCAFAAGHADARIDHWDAALPWLLETLHGKDGHGEDG</sequence>
<dbReference type="RefSeq" id="WP_336926656.1">
    <property type="nucleotide sequence ID" value="NZ_JBANRO010000008.1"/>
</dbReference>
<dbReference type="InterPro" id="IPR036412">
    <property type="entry name" value="HAD-like_sf"/>
</dbReference>
<comment type="caution">
    <text evidence="1">The sequence shown here is derived from an EMBL/GenBank/DDBJ whole genome shotgun (WGS) entry which is preliminary data.</text>
</comment>
<protein>
    <submittedName>
        <fullName evidence="1">HAD family hydrolase</fullName>
    </submittedName>
</protein>
<evidence type="ECO:0000313" key="1">
    <source>
        <dbReference type="EMBL" id="MFC3098227.1"/>
    </source>
</evidence>
<name>A0ABV7E6Q0_9SPHN</name>
<organism evidence="1 2">
    <name type="scientific">Alteraurantiacibacter palmitatis</name>
    <dbReference type="NCBI Taxonomy" id="2054628"/>
    <lineage>
        <taxon>Bacteria</taxon>
        <taxon>Pseudomonadati</taxon>
        <taxon>Pseudomonadota</taxon>
        <taxon>Alphaproteobacteria</taxon>
        <taxon>Sphingomonadales</taxon>
        <taxon>Erythrobacteraceae</taxon>
        <taxon>Alteraurantiacibacter</taxon>
    </lineage>
</organism>
<dbReference type="Proteomes" id="UP001595456">
    <property type="component" value="Unassembled WGS sequence"/>
</dbReference>
<reference evidence="2" key="1">
    <citation type="journal article" date="2019" name="Int. J. Syst. Evol. Microbiol.">
        <title>The Global Catalogue of Microorganisms (GCM) 10K type strain sequencing project: providing services to taxonomists for standard genome sequencing and annotation.</title>
        <authorList>
            <consortium name="The Broad Institute Genomics Platform"/>
            <consortium name="The Broad Institute Genome Sequencing Center for Infectious Disease"/>
            <person name="Wu L."/>
            <person name="Ma J."/>
        </authorList>
    </citation>
    <scope>NUCLEOTIDE SEQUENCE [LARGE SCALE GENOMIC DNA]</scope>
    <source>
        <strain evidence="2">KCTC 52607</strain>
    </source>
</reference>
<dbReference type="InterPro" id="IPR023214">
    <property type="entry name" value="HAD_sf"/>
</dbReference>
<gene>
    <name evidence="1" type="ORF">ACFODU_10535</name>
</gene>
<proteinExistence type="predicted"/>
<keyword evidence="1" id="KW-0378">Hydrolase</keyword>
<evidence type="ECO:0000313" key="2">
    <source>
        <dbReference type="Proteomes" id="UP001595456"/>
    </source>
</evidence>
<dbReference type="EMBL" id="JBHRST010000016">
    <property type="protein sequence ID" value="MFC3098227.1"/>
    <property type="molecule type" value="Genomic_DNA"/>
</dbReference>